<evidence type="ECO:0000313" key="3">
    <source>
        <dbReference type="EMBL" id="TWT90325.1"/>
    </source>
</evidence>
<evidence type="ECO:0000313" key="4">
    <source>
        <dbReference type="Proteomes" id="UP000315440"/>
    </source>
</evidence>
<reference evidence="3 4" key="1">
    <citation type="submission" date="2019-02" db="EMBL/GenBank/DDBJ databases">
        <title>Deep-cultivation of Planctomycetes and their phenomic and genomic characterization uncovers novel biology.</title>
        <authorList>
            <person name="Wiegand S."/>
            <person name="Jogler M."/>
            <person name="Boedeker C."/>
            <person name="Pinto D."/>
            <person name="Vollmers J."/>
            <person name="Rivas-Marin E."/>
            <person name="Kohn T."/>
            <person name="Peeters S.H."/>
            <person name="Heuer A."/>
            <person name="Rast P."/>
            <person name="Oberbeckmann S."/>
            <person name="Bunk B."/>
            <person name="Jeske O."/>
            <person name="Meyerdierks A."/>
            <person name="Storesund J.E."/>
            <person name="Kallscheuer N."/>
            <person name="Luecker S."/>
            <person name="Lage O.M."/>
            <person name="Pohl T."/>
            <person name="Merkel B.J."/>
            <person name="Hornburger P."/>
            <person name="Mueller R.-W."/>
            <person name="Bruemmer F."/>
            <person name="Labrenz M."/>
            <person name="Spormann A.M."/>
            <person name="Op Den Camp H."/>
            <person name="Overmann J."/>
            <person name="Amann R."/>
            <person name="Jetten M.S.M."/>
            <person name="Mascher T."/>
            <person name="Medema M.H."/>
            <person name="Devos D.P."/>
            <person name="Kaster A.-K."/>
            <person name="Ovreas L."/>
            <person name="Rohde M."/>
            <person name="Galperin M.Y."/>
            <person name="Jogler C."/>
        </authorList>
    </citation>
    <scope>NUCLEOTIDE SEQUENCE [LARGE SCALE GENOMIC DNA]</scope>
    <source>
        <strain evidence="3 4">Mal64</strain>
    </source>
</reference>
<dbReference type="AlphaFoldDB" id="A0A5C5ZTC5"/>
<dbReference type="InterPro" id="IPR018657">
    <property type="entry name" value="LarA-like_N"/>
</dbReference>
<dbReference type="Proteomes" id="UP000315440">
    <property type="component" value="Unassembled WGS sequence"/>
</dbReference>
<dbReference type="Gene3D" id="3.40.50.11440">
    <property type="match status" value="1"/>
</dbReference>
<keyword evidence="4" id="KW-1185">Reference proteome</keyword>
<dbReference type="Gene3D" id="3.90.226.30">
    <property type="match status" value="1"/>
</dbReference>
<comment type="caution">
    <text evidence="3">The sequence shown here is derived from an EMBL/GenBank/DDBJ whole genome shotgun (WGS) entry which is preliminary data.</text>
</comment>
<dbReference type="EMBL" id="SJPQ01000001">
    <property type="protein sequence ID" value="TWT90325.1"/>
    <property type="molecule type" value="Genomic_DNA"/>
</dbReference>
<dbReference type="InterPro" id="IPR043166">
    <property type="entry name" value="LarA-like_C"/>
</dbReference>
<accession>A0A5C5ZTC5</accession>
<feature type="domain" description="LarA-like N-terminal" evidence="2">
    <location>
        <begin position="27"/>
        <end position="179"/>
    </location>
</feature>
<organism evidence="3 4">
    <name type="scientific">Pseudobythopirellula maris</name>
    <dbReference type="NCBI Taxonomy" id="2527991"/>
    <lineage>
        <taxon>Bacteria</taxon>
        <taxon>Pseudomonadati</taxon>
        <taxon>Planctomycetota</taxon>
        <taxon>Planctomycetia</taxon>
        <taxon>Pirellulales</taxon>
        <taxon>Lacipirellulaceae</taxon>
        <taxon>Pseudobythopirellula</taxon>
    </lineage>
</organism>
<sequence length="407" mass="42771">MPLTIHAREGAEVASEVAQWRDPTNPQPAAPQDAERVRAALRDPVGLPPLEQCLLPDDHVTVALAEGTPAAAGCVRAVVEALVEVGVAAERITVLAGNETLRQVAAEGLVETPAVSVVAHDPADAEGLCFLGLGRGDRELRISKQLFEADFVLVLGPSRPAGAGGAYAGLYPEFADLATLRRRRRLANIERAGDAQRRAENNEAGRLVGASFAVRVTPDGAGGVAETFAGEIDRVDTLAAEAHRRRWSCDSTPEPATLVIARVGGDRDAQTWTNVARALDAAERLVDEEGAIAICSALDETLGESLGRLVDSDDLDRVAAEMRNDNGPDAWAAWRLLCAVQRGPVYLMSGLDGELVESLGVTPIANLTELGRLAGGRPSCVVLDGAQHVSFDAAIDGTAVAAEEPFV</sequence>
<evidence type="ECO:0000256" key="1">
    <source>
        <dbReference type="SAM" id="MobiDB-lite"/>
    </source>
</evidence>
<protein>
    <recommendedName>
        <fullName evidence="2">LarA-like N-terminal domain-containing protein</fullName>
    </recommendedName>
</protein>
<name>A0A5C5ZTC5_9BACT</name>
<dbReference type="GO" id="GO:0050043">
    <property type="term" value="F:lactate racemase activity"/>
    <property type="evidence" value="ECO:0007669"/>
    <property type="project" value="InterPro"/>
</dbReference>
<proteinExistence type="predicted"/>
<feature type="region of interest" description="Disordered" evidence="1">
    <location>
        <begin position="9"/>
        <end position="31"/>
    </location>
</feature>
<dbReference type="RefSeq" id="WP_197525409.1">
    <property type="nucleotide sequence ID" value="NZ_SJPQ01000001.1"/>
</dbReference>
<gene>
    <name evidence="3" type="ORF">Mal64_07110</name>
</gene>
<dbReference type="Pfam" id="PF09861">
    <property type="entry name" value="Lar_N"/>
    <property type="match status" value="1"/>
</dbReference>
<evidence type="ECO:0000259" key="2">
    <source>
        <dbReference type="Pfam" id="PF09861"/>
    </source>
</evidence>